<name>A0A0K6ICW3_9HYPH</name>
<gene>
    <name evidence="1" type="ORF">Ga0061067_12420</name>
</gene>
<sequence>MTDLAQLTAWREALMAARYRGVRTVEYDGKRVTYATDGEMAVALADLDRKIAAAGGSRVSVVRIASSKGV</sequence>
<accession>A0A0K6ICW3</accession>
<reference evidence="2" key="1">
    <citation type="submission" date="2015-08" db="EMBL/GenBank/DDBJ databases">
        <authorList>
            <person name="Varghese N."/>
        </authorList>
    </citation>
    <scope>NUCLEOTIDE SEQUENCE [LARGE SCALE GENOMIC DNA]</scope>
    <source>
        <strain evidence="2">DSM 23407</strain>
    </source>
</reference>
<dbReference type="AlphaFoldDB" id="A0A0K6ICW3"/>
<dbReference type="RefSeq" id="WP_055457190.1">
    <property type="nucleotide sequence ID" value="NZ_CYHE01000024.1"/>
</dbReference>
<protein>
    <recommendedName>
        <fullName evidence="3">GpW protein</fullName>
    </recommendedName>
</protein>
<keyword evidence="2" id="KW-1185">Reference proteome</keyword>
<dbReference type="Proteomes" id="UP000183900">
    <property type="component" value="Unassembled WGS sequence"/>
</dbReference>
<evidence type="ECO:0000313" key="2">
    <source>
        <dbReference type="Proteomes" id="UP000183900"/>
    </source>
</evidence>
<dbReference type="NCBIfam" id="NF047331">
    <property type="entry name" value="phage_HTJ"/>
    <property type="match status" value="1"/>
</dbReference>
<proteinExistence type="predicted"/>
<evidence type="ECO:0000313" key="1">
    <source>
        <dbReference type="EMBL" id="CUB00961.1"/>
    </source>
</evidence>
<organism evidence="1 2">
    <name type="scientific">Pannonibacter indicus</name>
    <dbReference type="NCBI Taxonomy" id="466044"/>
    <lineage>
        <taxon>Bacteria</taxon>
        <taxon>Pseudomonadati</taxon>
        <taxon>Pseudomonadota</taxon>
        <taxon>Alphaproteobacteria</taxon>
        <taxon>Hyphomicrobiales</taxon>
        <taxon>Stappiaceae</taxon>
        <taxon>Pannonibacter</taxon>
    </lineage>
</organism>
<dbReference type="EMBL" id="CYHE01000024">
    <property type="protein sequence ID" value="CUB00961.1"/>
    <property type="molecule type" value="Genomic_DNA"/>
</dbReference>
<evidence type="ECO:0008006" key="3">
    <source>
        <dbReference type="Google" id="ProtNLM"/>
    </source>
</evidence>
<dbReference type="OrthoDB" id="8457063at2"/>